<organism evidence="2 3">
    <name type="scientific">Aspergillus tanneri</name>
    <dbReference type="NCBI Taxonomy" id="1220188"/>
    <lineage>
        <taxon>Eukaryota</taxon>
        <taxon>Fungi</taxon>
        <taxon>Dikarya</taxon>
        <taxon>Ascomycota</taxon>
        <taxon>Pezizomycotina</taxon>
        <taxon>Eurotiomycetes</taxon>
        <taxon>Eurotiomycetidae</taxon>
        <taxon>Eurotiales</taxon>
        <taxon>Aspergillaceae</taxon>
        <taxon>Aspergillus</taxon>
        <taxon>Aspergillus subgen. Circumdati</taxon>
    </lineage>
</organism>
<dbReference type="VEuPathDB" id="FungiDB:EYZ11_010453"/>
<name>A0A5M9MNJ7_9EURO</name>
<evidence type="ECO:0000313" key="2">
    <source>
        <dbReference type="EMBL" id="KAA8646870.1"/>
    </source>
</evidence>
<gene>
    <name evidence="2" type="ORF">ATNIH1004_005545</name>
</gene>
<evidence type="ECO:0008006" key="4">
    <source>
        <dbReference type="Google" id="ProtNLM"/>
    </source>
</evidence>
<feature type="compositionally biased region" description="Basic residues" evidence="1">
    <location>
        <begin position="43"/>
        <end position="61"/>
    </location>
</feature>
<dbReference type="EMBL" id="QUQM01000004">
    <property type="protein sequence ID" value="KAA8646870.1"/>
    <property type="molecule type" value="Genomic_DNA"/>
</dbReference>
<dbReference type="InterPro" id="IPR021833">
    <property type="entry name" value="DUF3425"/>
</dbReference>
<dbReference type="Gene3D" id="1.20.5.170">
    <property type="match status" value="1"/>
</dbReference>
<accession>A0A5M9MNJ7</accession>
<dbReference type="RefSeq" id="XP_033426231.1">
    <property type="nucleotide sequence ID" value="XM_033570199.1"/>
</dbReference>
<feature type="region of interest" description="Disordered" evidence="1">
    <location>
        <begin position="1"/>
        <end position="111"/>
    </location>
</feature>
<evidence type="ECO:0000313" key="3">
    <source>
        <dbReference type="Proteomes" id="UP000324241"/>
    </source>
</evidence>
<dbReference type="GeneID" id="54328247"/>
<dbReference type="PANTHER" id="PTHR38116:SF8">
    <property type="entry name" value="BZIP DOMAIN-CONTAINING PROTEIN"/>
    <property type="match status" value="1"/>
</dbReference>
<feature type="compositionally biased region" description="Basic and acidic residues" evidence="1">
    <location>
        <begin position="19"/>
        <end position="42"/>
    </location>
</feature>
<evidence type="ECO:0000256" key="1">
    <source>
        <dbReference type="SAM" id="MobiDB-lite"/>
    </source>
</evidence>
<dbReference type="OrthoDB" id="2245989at2759"/>
<reference evidence="2 3" key="1">
    <citation type="submission" date="2019-08" db="EMBL/GenBank/DDBJ databases">
        <title>The genome sequence of a newly discovered highly antifungal drug resistant Aspergillus species, Aspergillus tanneri NIH 1004.</title>
        <authorList>
            <person name="Mounaud S."/>
            <person name="Singh I."/>
            <person name="Joardar V."/>
            <person name="Pakala S."/>
            <person name="Pakala S."/>
            <person name="Venepally P."/>
            <person name="Chung J.K."/>
            <person name="Losada L."/>
            <person name="Nierman W.C."/>
        </authorList>
    </citation>
    <scope>NUCLEOTIDE SEQUENCE [LARGE SCALE GENOMIC DNA]</scope>
    <source>
        <strain evidence="2 3">NIH1004</strain>
    </source>
</reference>
<comment type="caution">
    <text evidence="2">The sequence shown here is derived from an EMBL/GenBank/DDBJ whole genome shotgun (WGS) entry which is preliminary data.</text>
</comment>
<dbReference type="PANTHER" id="PTHR38116">
    <property type="entry name" value="CHROMOSOME 7, WHOLE GENOME SHOTGUN SEQUENCE"/>
    <property type="match status" value="1"/>
</dbReference>
<feature type="compositionally biased region" description="Polar residues" evidence="1">
    <location>
        <begin position="1"/>
        <end position="17"/>
    </location>
</feature>
<sequence>MTDNLTVGTQHDASAPTTPERDSVGTHQLQSDDWKGLTDPKERRRRQNRVNQRAYRRRKRAQSQGLVSQRDNAIVRQTSPNSSSSQETFSSSNPDSTSSISTVTSRNSIGGRCIRPEQASELLEALSNTAYQSYILGSPTAEHLLTLSKMNVFRAFGSILTILGMKNDMEWLHDDAISPFTTMQPGFVEDEHLPINLRPTQLQRRIEHHPWLDFFPHPKMRDNLVAAGEGFDDEQLCIDIMGFWDMSNDSCSLLVWGDPSDPSNWEVTEEFLRRWPWVLRGCGELMVATNRWRARRGEKMIFRYL</sequence>
<protein>
    <recommendedName>
        <fullName evidence="4">BZIP domain-containing protein</fullName>
    </recommendedName>
</protein>
<feature type="compositionally biased region" description="Low complexity" evidence="1">
    <location>
        <begin position="77"/>
        <end position="102"/>
    </location>
</feature>
<proteinExistence type="predicted"/>
<dbReference type="Pfam" id="PF11905">
    <property type="entry name" value="DUF3425"/>
    <property type="match status" value="1"/>
</dbReference>
<dbReference type="AlphaFoldDB" id="A0A5M9MNJ7"/>
<dbReference type="Proteomes" id="UP000324241">
    <property type="component" value="Unassembled WGS sequence"/>
</dbReference>